<feature type="domain" description="Methylamine utilisation protein MauE" evidence="5">
    <location>
        <begin position="4"/>
        <end position="133"/>
    </location>
</feature>
<dbReference type="GO" id="GO:0016020">
    <property type="term" value="C:membrane"/>
    <property type="evidence" value="ECO:0007669"/>
    <property type="project" value="UniProtKB-SubCell"/>
</dbReference>
<keyword evidence="4" id="KW-0472">Membrane</keyword>
<evidence type="ECO:0000313" key="7">
    <source>
        <dbReference type="Proteomes" id="UP000312512"/>
    </source>
</evidence>
<evidence type="ECO:0000256" key="3">
    <source>
        <dbReference type="ARBA" id="ARBA00022989"/>
    </source>
</evidence>
<keyword evidence="3" id="KW-1133">Transmembrane helix</keyword>
<dbReference type="Proteomes" id="UP000312512">
    <property type="component" value="Unassembled WGS sequence"/>
</dbReference>
<evidence type="ECO:0000256" key="4">
    <source>
        <dbReference type="ARBA" id="ARBA00023136"/>
    </source>
</evidence>
<protein>
    <submittedName>
        <fullName evidence="6">Methylamine utilization protein MauE</fullName>
    </submittedName>
</protein>
<dbReference type="EMBL" id="VDLX02000003">
    <property type="protein sequence ID" value="KAB8195899.1"/>
    <property type="molecule type" value="Genomic_DNA"/>
</dbReference>
<name>A0A5C4WQN3_9ACTN</name>
<accession>A0A5C4WQN3</accession>
<comment type="subcellular location">
    <subcellularLocation>
        <location evidence="1">Membrane</location>
        <topology evidence="1">Multi-pass membrane protein</topology>
    </subcellularLocation>
</comment>
<dbReference type="InterPro" id="IPR009908">
    <property type="entry name" value="Methylamine_util_MauE"/>
</dbReference>
<dbReference type="Pfam" id="PF07291">
    <property type="entry name" value="MauE"/>
    <property type="match status" value="1"/>
</dbReference>
<accession>A0A5P9YNM0</accession>
<comment type="caution">
    <text evidence="6">The sequence shown here is derived from an EMBL/GenBank/DDBJ whole genome shotgun (WGS) entry which is preliminary data.</text>
</comment>
<evidence type="ECO:0000256" key="1">
    <source>
        <dbReference type="ARBA" id="ARBA00004141"/>
    </source>
</evidence>
<keyword evidence="7" id="KW-1185">Reference proteome</keyword>
<evidence type="ECO:0000256" key="2">
    <source>
        <dbReference type="ARBA" id="ARBA00022692"/>
    </source>
</evidence>
<proteinExistence type="predicted"/>
<sequence length="182" mass="17971">MTLYLLMTCRVLLAGVFVLALASKVRGRASFEAFAASIRALGLLSGAGSAVAAYALVGAEASVVLLLVFPPTVLAGLAAAGATLTVMTAGILAALRRGRRGPCRCFGASDAPLGPVHVVRNLLLIGGAAAGLVAGLAPAGAGSPAHPAGLALAAVVAAVGVLIVVRLDDLADLFIAPSRDRK</sequence>
<evidence type="ECO:0000259" key="5">
    <source>
        <dbReference type="Pfam" id="PF07291"/>
    </source>
</evidence>
<gene>
    <name evidence="6" type="ORF">FH608_010445</name>
</gene>
<dbReference type="AlphaFoldDB" id="A0A5C4WQN3"/>
<dbReference type="GO" id="GO:0030416">
    <property type="term" value="P:methylamine metabolic process"/>
    <property type="evidence" value="ECO:0007669"/>
    <property type="project" value="InterPro"/>
</dbReference>
<organism evidence="6 7">
    <name type="scientific">Nonomuraea phyllanthi</name>
    <dbReference type="NCBI Taxonomy" id="2219224"/>
    <lineage>
        <taxon>Bacteria</taxon>
        <taxon>Bacillati</taxon>
        <taxon>Actinomycetota</taxon>
        <taxon>Actinomycetes</taxon>
        <taxon>Streptosporangiales</taxon>
        <taxon>Streptosporangiaceae</taxon>
        <taxon>Nonomuraea</taxon>
    </lineage>
</organism>
<reference evidence="6 7" key="1">
    <citation type="submission" date="2019-10" db="EMBL/GenBank/DDBJ databases">
        <title>Nonomuraea sp. nov., isolated from Phyllanthus amarus.</title>
        <authorList>
            <person name="Klykleung N."/>
            <person name="Tanasupawat S."/>
        </authorList>
    </citation>
    <scope>NUCLEOTIDE SEQUENCE [LARGE SCALE GENOMIC DNA]</scope>
    <source>
        <strain evidence="6 7">PA1-10</strain>
    </source>
</reference>
<dbReference type="RefSeq" id="WP_139630217.1">
    <property type="nucleotide sequence ID" value="NZ_CP045572.1"/>
</dbReference>
<keyword evidence="2" id="KW-0812">Transmembrane</keyword>
<evidence type="ECO:0000313" key="6">
    <source>
        <dbReference type="EMBL" id="KAB8195899.1"/>
    </source>
</evidence>